<dbReference type="SUPFAM" id="SSF88713">
    <property type="entry name" value="Glycoside hydrolase/deacetylase"/>
    <property type="match status" value="1"/>
</dbReference>
<accession>A0A7M1SV48</accession>
<protein>
    <recommendedName>
        <fullName evidence="1">Glycoside hydrolase family 38 N-terminal domain-containing protein</fullName>
    </recommendedName>
</protein>
<sequence length="835" mass="93678">MDIDRISIIPTSHLDLFWLGDYRNCLSRGDELIRRYLDRADESGDETFVIDTAIFAEHFLRTHPHYEPLVRRLLAEDRLEIGGAYIDRWENLVLGESIIRNIQIGRRWAKDRLGIDVRLAAHPDLPGLNAQTAQLYRQAGIDYYVTSRKIFHEGRIWRHVAPDGTAMHVLSWPVHYVFVPFAEGTMEPSAHDHFIGDRTLSHHELRERYPHGTLAMAGSAGDLTAPDTFIQRYGKDLRAYVEQYRTMFPDVEIDYAIPATVVAPYLNEHAVVEERSGTFPSVWGVAPDEEMRFFHRVRAIERDLLDAETAAVIAAAAGRPPLPASATAWRGLYGEDAFYAPNDYAPPGREFEWLWRMQVFTQDHNGGGEDGALSIFQKKVRHDRVRAYTREVLDHAVAADRMDRPLVLTSRFDSAPLLEAEPRDILLAYLRSEADADSWQMRAHPDGRESVVVSALMPDSIGLHDLRTRPIPHRIELTENADRITARSDDLTLEVDRATGASTVHDRATGLSTPIAELPYAVRELGNDVTLATDETERIDAELIVVEARDVGPLCAQVAVEWELLGVRWRELFTLWAHAGSVDLEIDVEWPALEDWQIRMPVLGAVDRAQLRYGTAFHGSGWDDIPTGAGPLQQDEVSAEDFASYREVQHWLAAYHPETTVALLTEHPAFRSVPGETSVVLLRTPASCGDRRLHWTNPGRTTWAFQVQVIPGSDPHEPARRADRRWRAPRLMFGGAAPREILHNLGDPVRVSALYLDDDGAACLRVVNQSDSTAHVQLAGELATRGGATVDLQGSVLEHLEYLDGGLPLALEPWQIRTVKFDTPSASKPEGEVSS</sequence>
<feature type="domain" description="Glycoside hydrolase family 38 N-terminal" evidence="1">
    <location>
        <begin position="6"/>
        <end position="150"/>
    </location>
</feature>
<dbReference type="RefSeq" id="WP_193497506.1">
    <property type="nucleotide sequence ID" value="NZ_CP063169.1"/>
</dbReference>
<evidence type="ECO:0000259" key="1">
    <source>
        <dbReference type="Pfam" id="PF01074"/>
    </source>
</evidence>
<dbReference type="GO" id="GO:0009313">
    <property type="term" value="P:oligosaccharide catabolic process"/>
    <property type="evidence" value="ECO:0007669"/>
    <property type="project" value="TreeGrafter"/>
</dbReference>
<dbReference type="InterPro" id="IPR000602">
    <property type="entry name" value="Glyco_hydro_38_N"/>
</dbReference>
<evidence type="ECO:0000313" key="3">
    <source>
        <dbReference type="Proteomes" id="UP000593758"/>
    </source>
</evidence>
<dbReference type="PANTHER" id="PTHR46017:SF2">
    <property type="entry name" value="MANNOSYLGLYCERATE HYDROLASE"/>
    <property type="match status" value="1"/>
</dbReference>
<proteinExistence type="predicted"/>
<name>A0A7M1SV48_9MICO</name>
<dbReference type="GO" id="GO:0004559">
    <property type="term" value="F:alpha-mannosidase activity"/>
    <property type="evidence" value="ECO:0007669"/>
    <property type="project" value="InterPro"/>
</dbReference>
<dbReference type="PANTHER" id="PTHR46017">
    <property type="entry name" value="ALPHA-MANNOSIDASE 2C1"/>
    <property type="match status" value="1"/>
</dbReference>
<dbReference type="EMBL" id="CP063169">
    <property type="protein sequence ID" value="QOR70834.1"/>
    <property type="molecule type" value="Genomic_DNA"/>
</dbReference>
<dbReference type="InterPro" id="IPR027291">
    <property type="entry name" value="Glyco_hydro_38_N_sf"/>
</dbReference>
<dbReference type="AlphaFoldDB" id="A0A7M1SV48"/>
<dbReference type="Proteomes" id="UP000593758">
    <property type="component" value="Chromosome"/>
</dbReference>
<dbReference type="KEGG" id="halt:IM660_00480"/>
<reference evidence="2 3" key="1">
    <citation type="submission" date="2020-10" db="EMBL/GenBank/DDBJ databases">
        <title>Haloactinobacterium sp. RN3S43, a bacterium isolated from saline soil.</title>
        <authorList>
            <person name="Sun J.-Q."/>
        </authorList>
    </citation>
    <scope>NUCLEOTIDE SEQUENCE [LARGE SCALE GENOMIC DNA]</scope>
    <source>
        <strain evidence="2 3">RN3S43</strain>
    </source>
</reference>
<evidence type="ECO:0000313" key="2">
    <source>
        <dbReference type="EMBL" id="QOR70834.1"/>
    </source>
</evidence>
<dbReference type="InterPro" id="IPR011330">
    <property type="entry name" value="Glyco_hydro/deAcase_b/a-brl"/>
</dbReference>
<keyword evidence="3" id="KW-1185">Reference proteome</keyword>
<organism evidence="2 3">
    <name type="scientific">Ruania alkalisoli</name>
    <dbReference type="NCBI Taxonomy" id="2779775"/>
    <lineage>
        <taxon>Bacteria</taxon>
        <taxon>Bacillati</taxon>
        <taxon>Actinomycetota</taxon>
        <taxon>Actinomycetes</taxon>
        <taxon>Micrococcales</taxon>
        <taxon>Ruaniaceae</taxon>
        <taxon>Ruania</taxon>
    </lineage>
</organism>
<dbReference type="Pfam" id="PF01074">
    <property type="entry name" value="Glyco_hydro_38N"/>
    <property type="match status" value="1"/>
</dbReference>
<dbReference type="GO" id="GO:0006013">
    <property type="term" value="P:mannose metabolic process"/>
    <property type="evidence" value="ECO:0007669"/>
    <property type="project" value="InterPro"/>
</dbReference>
<gene>
    <name evidence="2" type="ORF">IM660_00480</name>
</gene>
<dbReference type="Gene3D" id="3.20.110.10">
    <property type="entry name" value="Glycoside hydrolase 38, N terminal domain"/>
    <property type="match status" value="1"/>
</dbReference>